<evidence type="ECO:0000256" key="2">
    <source>
        <dbReference type="ARBA" id="ARBA00022763"/>
    </source>
</evidence>
<gene>
    <name evidence="9" type="ORF">St703_26500</name>
</gene>
<dbReference type="PROSITE" id="PS50165">
    <property type="entry name" value="UVRC"/>
    <property type="match status" value="1"/>
</dbReference>
<dbReference type="RefSeq" id="WP_152080739.1">
    <property type="nucleotide sequence ID" value="NZ_AP021853.1"/>
</dbReference>
<protein>
    <submittedName>
        <fullName evidence="9">Uncharacterized protein</fullName>
    </submittedName>
</protein>
<dbReference type="InterPro" id="IPR050066">
    <property type="entry name" value="UvrABC_protein_C"/>
</dbReference>
<evidence type="ECO:0000256" key="4">
    <source>
        <dbReference type="ARBA" id="ARBA00022881"/>
    </source>
</evidence>
<dbReference type="Proteomes" id="UP000326951">
    <property type="component" value="Chromosome"/>
</dbReference>
<keyword evidence="1" id="KW-0963">Cytoplasm</keyword>
<evidence type="ECO:0000259" key="8">
    <source>
        <dbReference type="PROSITE" id="PS50165"/>
    </source>
</evidence>
<dbReference type="AlphaFoldDB" id="A0A5K7WZ84"/>
<keyword evidence="5" id="KW-0234">DNA repair</keyword>
<dbReference type="InterPro" id="IPR036876">
    <property type="entry name" value="UVR_dom_sf"/>
</dbReference>
<dbReference type="NCBIfam" id="TIGR00194">
    <property type="entry name" value="uvrC"/>
    <property type="match status" value="1"/>
</dbReference>
<evidence type="ECO:0000259" key="7">
    <source>
        <dbReference type="PROSITE" id="PS50164"/>
    </source>
</evidence>
<feature type="domain" description="UvrC family homology region profile" evidence="8">
    <location>
        <begin position="247"/>
        <end position="353"/>
    </location>
</feature>
<sequence length="364" mass="42115">MNPAIRDKLSLLPKQPGCYLMEDHRGTVIYVGKAKILKRRVRSYFIGKHNPKTEKLVSQIANFTFIVTASDVDALILENNLIKNYHPKYNILLKDDKSYPYIKITDERHPRLIITRQVSKDQGRYFGPFPNVSAANETKALLDRLYPLRRCPLSAQRPCLYYQIGRCIGCCAREVSEEEYRQVTRKIVHFFNGGFRAVARKLKEEMREASDRLDFEKAQELHDLISCIEATMDKQSINNLDFVDRDVFGYAFQESWLCVQVFHIRCGKLMQRAASFFPVYAEPETSIRAYLGQFYLGNHQIKPKEILMPELDDEKTIQEFLGIRLIHPQRGTKKNLVQMACQNARVALQNKLSLSGLKSTGNRD</sequence>
<dbReference type="SUPFAM" id="SSF82771">
    <property type="entry name" value="GIY-YIG endonuclease"/>
    <property type="match status" value="1"/>
</dbReference>
<dbReference type="PROSITE" id="PS50151">
    <property type="entry name" value="UVR"/>
    <property type="match status" value="1"/>
</dbReference>
<dbReference type="Pfam" id="PF01541">
    <property type="entry name" value="GIY-YIG"/>
    <property type="match status" value="1"/>
</dbReference>
<evidence type="ECO:0000259" key="6">
    <source>
        <dbReference type="PROSITE" id="PS50151"/>
    </source>
</evidence>
<dbReference type="EMBL" id="AP021853">
    <property type="protein sequence ID" value="BBN99945.1"/>
    <property type="molecule type" value="Genomic_DNA"/>
</dbReference>
<reference evidence="9 10" key="1">
    <citation type="submission" date="2019-09" db="EMBL/GenBank/DDBJ databases">
        <title>Complete genome sequence of Sporolactobacillus terrae 70-3.</title>
        <authorList>
            <person name="Tanaka N."/>
            <person name="Shiwa Y."/>
            <person name="Fujita N."/>
            <person name="Tanasupawat S."/>
        </authorList>
    </citation>
    <scope>NUCLEOTIDE SEQUENCE [LARGE SCALE GENOMIC DNA]</scope>
    <source>
        <strain evidence="9 10">70-3</strain>
    </source>
</reference>
<keyword evidence="4" id="KW-0267">Excision nuclease</keyword>
<dbReference type="PANTHER" id="PTHR30562">
    <property type="entry name" value="UVRC/OXIDOREDUCTASE"/>
    <property type="match status" value="1"/>
</dbReference>
<dbReference type="PANTHER" id="PTHR30562:SF1">
    <property type="entry name" value="UVRABC SYSTEM PROTEIN C"/>
    <property type="match status" value="1"/>
</dbReference>
<dbReference type="SUPFAM" id="SSF46600">
    <property type="entry name" value="C-terminal UvrC-binding domain of UvrB"/>
    <property type="match status" value="1"/>
</dbReference>
<feature type="domain" description="UVR" evidence="6">
    <location>
        <begin position="196"/>
        <end position="231"/>
    </location>
</feature>
<dbReference type="InterPro" id="IPR000305">
    <property type="entry name" value="GIY-YIG_endonuc"/>
</dbReference>
<evidence type="ECO:0000313" key="9">
    <source>
        <dbReference type="EMBL" id="BBN99945.1"/>
    </source>
</evidence>
<dbReference type="InterPro" id="IPR001943">
    <property type="entry name" value="UVR_dom"/>
</dbReference>
<dbReference type="GO" id="GO:0009380">
    <property type="term" value="C:excinuclease repair complex"/>
    <property type="evidence" value="ECO:0007669"/>
    <property type="project" value="InterPro"/>
</dbReference>
<dbReference type="FunFam" id="3.40.1440.10:FF:000001">
    <property type="entry name" value="UvrABC system protein C"/>
    <property type="match status" value="1"/>
</dbReference>
<evidence type="ECO:0000313" key="10">
    <source>
        <dbReference type="Proteomes" id="UP000326951"/>
    </source>
</evidence>
<dbReference type="SMART" id="SM00465">
    <property type="entry name" value="GIYc"/>
    <property type="match status" value="1"/>
</dbReference>
<dbReference type="InterPro" id="IPR047296">
    <property type="entry name" value="GIY-YIG_UvrC_Cho"/>
</dbReference>
<keyword evidence="3" id="KW-0228">DNA excision</keyword>
<dbReference type="PROSITE" id="PS50164">
    <property type="entry name" value="GIY_YIG"/>
    <property type="match status" value="1"/>
</dbReference>
<evidence type="ECO:0000256" key="3">
    <source>
        <dbReference type="ARBA" id="ARBA00022769"/>
    </source>
</evidence>
<name>A0A5K7WZ84_9BACL</name>
<evidence type="ECO:0000256" key="5">
    <source>
        <dbReference type="ARBA" id="ARBA00023204"/>
    </source>
</evidence>
<dbReference type="InterPro" id="IPR001162">
    <property type="entry name" value="UvrC_RNase_H_dom"/>
</dbReference>
<organism evidence="9 10">
    <name type="scientific">Sporolactobacillus terrae</name>
    <dbReference type="NCBI Taxonomy" id="269673"/>
    <lineage>
        <taxon>Bacteria</taxon>
        <taxon>Bacillati</taxon>
        <taxon>Bacillota</taxon>
        <taxon>Bacilli</taxon>
        <taxon>Bacillales</taxon>
        <taxon>Sporolactobacillaceae</taxon>
        <taxon>Sporolactobacillus</taxon>
    </lineage>
</organism>
<evidence type="ECO:0000256" key="1">
    <source>
        <dbReference type="ARBA" id="ARBA00022490"/>
    </source>
</evidence>
<dbReference type="GO" id="GO:0006289">
    <property type="term" value="P:nucleotide-excision repair"/>
    <property type="evidence" value="ECO:0007669"/>
    <property type="project" value="InterPro"/>
</dbReference>
<dbReference type="Pfam" id="PF02151">
    <property type="entry name" value="UVR"/>
    <property type="match status" value="1"/>
</dbReference>
<dbReference type="Gene3D" id="3.40.1440.10">
    <property type="entry name" value="GIY-YIG endonuclease"/>
    <property type="match status" value="1"/>
</dbReference>
<dbReference type="CDD" id="cd10434">
    <property type="entry name" value="GIY-YIG_UvrC_Cho"/>
    <property type="match status" value="1"/>
</dbReference>
<dbReference type="InterPro" id="IPR004791">
    <property type="entry name" value="UvrC"/>
</dbReference>
<proteinExistence type="predicted"/>
<accession>A0A5K7WZ84</accession>
<dbReference type="Pfam" id="PF22920">
    <property type="entry name" value="UvrC_RNaseH"/>
    <property type="match status" value="1"/>
</dbReference>
<dbReference type="InterPro" id="IPR035901">
    <property type="entry name" value="GIY-YIG_endonuc_sf"/>
</dbReference>
<feature type="domain" description="GIY-YIG" evidence="7">
    <location>
        <begin position="14"/>
        <end position="91"/>
    </location>
</feature>
<dbReference type="GO" id="GO:0009381">
    <property type="term" value="F:excinuclease ABC activity"/>
    <property type="evidence" value="ECO:0007669"/>
    <property type="project" value="InterPro"/>
</dbReference>
<keyword evidence="2" id="KW-0227">DNA damage</keyword>